<dbReference type="AlphaFoldDB" id="A0A0L0VQ78"/>
<sequence>MPPYLGPSSNSVKIKPNDRNFGYDGTKMTIDKFILRYEAVGRIDKATARDLAEQVTQFIKDLDVQEEVEEMSGYLEGNWELLKAQLLSRFGSPLPLIKYTRQDLKQLIHSATSTGGIKTLEAFKVFKTKFESITHYLVRMGYSSHLEESRELLLEALHKDVESLVTKELIRDNQMLVSRDGGDILPNRLESDLRGRIVYDVNGYQMV</sequence>
<accession>A0A0L0VQ78</accession>
<name>A0A0L0VQ78_9BASI</name>
<proteinExistence type="predicted"/>
<reference evidence="2" key="1">
    <citation type="submission" date="2014-03" db="EMBL/GenBank/DDBJ databases">
        <title>The Genome Sequence of Puccinia striiformis f. sp. tritici PST-78.</title>
        <authorList>
            <consortium name="The Broad Institute Genome Sequencing Platform"/>
            <person name="Cuomo C."/>
            <person name="Hulbert S."/>
            <person name="Chen X."/>
            <person name="Walker B."/>
            <person name="Young S.K."/>
            <person name="Zeng Q."/>
            <person name="Gargeya S."/>
            <person name="Fitzgerald M."/>
            <person name="Haas B."/>
            <person name="Abouelleil A."/>
            <person name="Alvarado L."/>
            <person name="Arachchi H.M."/>
            <person name="Berlin A.M."/>
            <person name="Chapman S.B."/>
            <person name="Goldberg J."/>
            <person name="Griggs A."/>
            <person name="Gujja S."/>
            <person name="Hansen M."/>
            <person name="Howarth C."/>
            <person name="Imamovic A."/>
            <person name="Larimer J."/>
            <person name="McCowan C."/>
            <person name="Montmayeur A."/>
            <person name="Murphy C."/>
            <person name="Neiman D."/>
            <person name="Pearson M."/>
            <person name="Priest M."/>
            <person name="Roberts A."/>
            <person name="Saif S."/>
            <person name="Shea T."/>
            <person name="Sisk P."/>
            <person name="Sykes S."/>
            <person name="Wortman J."/>
            <person name="Nusbaum C."/>
            <person name="Birren B."/>
        </authorList>
    </citation>
    <scope>NUCLEOTIDE SEQUENCE [LARGE SCALE GENOMIC DNA]</scope>
    <source>
        <strain evidence="2">race PST-78</strain>
    </source>
</reference>
<dbReference type="STRING" id="1165861.A0A0L0VQ78"/>
<dbReference type="EMBL" id="AJIL01000029">
    <property type="protein sequence ID" value="KNF01438.1"/>
    <property type="molecule type" value="Genomic_DNA"/>
</dbReference>
<organism evidence="1 2">
    <name type="scientific">Puccinia striiformis f. sp. tritici PST-78</name>
    <dbReference type="NCBI Taxonomy" id="1165861"/>
    <lineage>
        <taxon>Eukaryota</taxon>
        <taxon>Fungi</taxon>
        <taxon>Dikarya</taxon>
        <taxon>Basidiomycota</taxon>
        <taxon>Pucciniomycotina</taxon>
        <taxon>Pucciniomycetes</taxon>
        <taxon>Pucciniales</taxon>
        <taxon>Pucciniaceae</taxon>
        <taxon>Puccinia</taxon>
    </lineage>
</organism>
<dbReference type="OrthoDB" id="10485428at2759"/>
<protein>
    <submittedName>
        <fullName evidence="1">Uncharacterized protein</fullName>
    </submittedName>
</protein>
<dbReference type="Proteomes" id="UP000054564">
    <property type="component" value="Unassembled WGS sequence"/>
</dbReference>
<evidence type="ECO:0000313" key="1">
    <source>
        <dbReference type="EMBL" id="KNF01438.1"/>
    </source>
</evidence>
<evidence type="ECO:0000313" key="2">
    <source>
        <dbReference type="Proteomes" id="UP000054564"/>
    </source>
</evidence>
<gene>
    <name evidence="1" type="ORF">PSTG_05223</name>
</gene>
<comment type="caution">
    <text evidence="1">The sequence shown here is derived from an EMBL/GenBank/DDBJ whole genome shotgun (WGS) entry which is preliminary data.</text>
</comment>
<keyword evidence="2" id="KW-1185">Reference proteome</keyword>